<protein>
    <submittedName>
        <fullName evidence="2">Uncharacterized protein</fullName>
    </submittedName>
</protein>
<accession>A0A9P0XEK3</accession>
<sequence length="201" mass="22326">MIPLALVCLISFAHGQIDSNNIITSPSNCLPPKKLINGICRDVWRLKHEADQQNIITVPPNCKEGQELVNGECRDIWKYVNPASRTAGDQQNIITVPPNCKQGQILVNGVCRDIWRILAPAPRAVIPEDYKDKNTIVVPPNCKEGQQLINGVCRDIWLRHLGASLADEDDVNVLIKNIIDIPNQCPKGYRPDANGVCRPIL</sequence>
<comment type="caution">
    <text evidence="2">The sequence shown here is derived from an EMBL/GenBank/DDBJ whole genome shotgun (WGS) entry which is preliminary data.</text>
</comment>
<dbReference type="AlphaFoldDB" id="A0A9P0XEK3"/>
<organism evidence="2 3">
    <name type="scientific">Pieris brassicae</name>
    <name type="common">White butterfly</name>
    <name type="synonym">Large white butterfly</name>
    <dbReference type="NCBI Taxonomy" id="7116"/>
    <lineage>
        <taxon>Eukaryota</taxon>
        <taxon>Metazoa</taxon>
        <taxon>Ecdysozoa</taxon>
        <taxon>Arthropoda</taxon>
        <taxon>Hexapoda</taxon>
        <taxon>Insecta</taxon>
        <taxon>Pterygota</taxon>
        <taxon>Neoptera</taxon>
        <taxon>Endopterygota</taxon>
        <taxon>Lepidoptera</taxon>
        <taxon>Glossata</taxon>
        <taxon>Ditrysia</taxon>
        <taxon>Papilionoidea</taxon>
        <taxon>Pieridae</taxon>
        <taxon>Pierinae</taxon>
        <taxon>Pieris</taxon>
    </lineage>
</organism>
<gene>
    <name evidence="2" type="ORF">PIBRA_LOCUS8411</name>
</gene>
<proteinExistence type="predicted"/>
<dbReference type="EMBL" id="CALOZG010000021">
    <property type="protein sequence ID" value="CAH4031960.1"/>
    <property type="molecule type" value="Genomic_DNA"/>
</dbReference>
<evidence type="ECO:0000313" key="2">
    <source>
        <dbReference type="EMBL" id="CAH4031960.1"/>
    </source>
</evidence>
<keyword evidence="1" id="KW-0732">Signal</keyword>
<dbReference type="SUPFAM" id="SSF57184">
    <property type="entry name" value="Growth factor receptor domain"/>
    <property type="match status" value="1"/>
</dbReference>
<dbReference type="Proteomes" id="UP001152562">
    <property type="component" value="Unassembled WGS sequence"/>
</dbReference>
<feature type="signal peptide" evidence="1">
    <location>
        <begin position="1"/>
        <end position="15"/>
    </location>
</feature>
<evidence type="ECO:0000256" key="1">
    <source>
        <dbReference type="SAM" id="SignalP"/>
    </source>
</evidence>
<keyword evidence="3" id="KW-1185">Reference proteome</keyword>
<reference evidence="2" key="1">
    <citation type="submission" date="2022-05" db="EMBL/GenBank/DDBJ databases">
        <authorList>
            <person name="Okamura Y."/>
        </authorList>
    </citation>
    <scope>NUCLEOTIDE SEQUENCE</scope>
</reference>
<evidence type="ECO:0000313" key="3">
    <source>
        <dbReference type="Proteomes" id="UP001152562"/>
    </source>
</evidence>
<dbReference type="InterPro" id="IPR009030">
    <property type="entry name" value="Growth_fac_rcpt_cys_sf"/>
</dbReference>
<feature type="chain" id="PRO_5040337562" evidence="1">
    <location>
        <begin position="16"/>
        <end position="201"/>
    </location>
</feature>
<name>A0A9P0XEK3_PIEBR</name>